<organism evidence="3 4">
    <name type="scientific">Suillus discolor</name>
    <dbReference type="NCBI Taxonomy" id="1912936"/>
    <lineage>
        <taxon>Eukaryota</taxon>
        <taxon>Fungi</taxon>
        <taxon>Dikarya</taxon>
        <taxon>Basidiomycota</taxon>
        <taxon>Agaricomycotina</taxon>
        <taxon>Agaricomycetes</taxon>
        <taxon>Agaricomycetidae</taxon>
        <taxon>Boletales</taxon>
        <taxon>Suillineae</taxon>
        <taxon>Suillaceae</taxon>
        <taxon>Suillus</taxon>
    </lineage>
</organism>
<keyword evidence="1" id="KW-0472">Membrane</keyword>
<dbReference type="InterPro" id="IPR029058">
    <property type="entry name" value="AB_hydrolase_fold"/>
</dbReference>
<dbReference type="AlphaFoldDB" id="A0A9P7JMU4"/>
<dbReference type="Pfam" id="PF01738">
    <property type="entry name" value="DLH"/>
    <property type="match status" value="1"/>
</dbReference>
<feature type="domain" description="Dienelactone hydrolase" evidence="2">
    <location>
        <begin position="77"/>
        <end position="147"/>
    </location>
</feature>
<keyword evidence="1" id="KW-0812">Transmembrane</keyword>
<comment type="caution">
    <text evidence="3">The sequence shown here is derived from an EMBL/GenBank/DDBJ whole genome shotgun (WGS) entry which is preliminary data.</text>
</comment>
<dbReference type="RefSeq" id="XP_041286315.1">
    <property type="nucleotide sequence ID" value="XM_041434376.1"/>
</dbReference>
<dbReference type="InterPro" id="IPR002925">
    <property type="entry name" value="Dienelactn_hydro"/>
</dbReference>
<proteinExistence type="predicted"/>
<evidence type="ECO:0000259" key="2">
    <source>
        <dbReference type="Pfam" id="PF01738"/>
    </source>
</evidence>
<dbReference type="GeneID" id="64696635"/>
<reference evidence="3" key="1">
    <citation type="journal article" date="2020" name="New Phytol.">
        <title>Comparative genomics reveals dynamic genome evolution in host specialist ectomycorrhizal fungi.</title>
        <authorList>
            <person name="Lofgren L.A."/>
            <person name="Nguyen N.H."/>
            <person name="Vilgalys R."/>
            <person name="Ruytinx J."/>
            <person name="Liao H.L."/>
            <person name="Branco S."/>
            <person name="Kuo A."/>
            <person name="LaButti K."/>
            <person name="Lipzen A."/>
            <person name="Andreopoulos W."/>
            <person name="Pangilinan J."/>
            <person name="Riley R."/>
            <person name="Hundley H."/>
            <person name="Na H."/>
            <person name="Barry K."/>
            <person name="Grigoriev I.V."/>
            <person name="Stajich J.E."/>
            <person name="Kennedy P.G."/>
        </authorList>
    </citation>
    <scope>NUCLEOTIDE SEQUENCE</scope>
    <source>
        <strain evidence="3">FC423</strain>
    </source>
</reference>
<evidence type="ECO:0000313" key="3">
    <source>
        <dbReference type="EMBL" id="KAG2090758.1"/>
    </source>
</evidence>
<accession>A0A9P7JMU4</accession>
<evidence type="ECO:0000313" key="4">
    <source>
        <dbReference type="Proteomes" id="UP000823399"/>
    </source>
</evidence>
<sequence length="198" mass="22071">MLKIQQERQSERQKTVQVVFLCQNGGNVIGIYEVFLSPPPFAAVFASVRDTNDSLLAKYAGSPPLGCRDRGCAPGPNTNHRINAGPLLFSCAEEEHTFPLASRRRAEDIMVARKSTYYFQVFSGVQHGFVVRGDPAIDTQRWAKEESARGIVGYDASSHISLVARHLSRCIPPRPIINYVIPAVHLMLWFSCMIILLL</sequence>
<dbReference type="OrthoDB" id="1393670at2759"/>
<gene>
    <name evidence="3" type="ORF">F5147DRAFT_658085</name>
</gene>
<dbReference type="EMBL" id="JABBWM010000101">
    <property type="protein sequence ID" value="KAG2090758.1"/>
    <property type="molecule type" value="Genomic_DNA"/>
</dbReference>
<feature type="transmembrane region" description="Helical" evidence="1">
    <location>
        <begin position="176"/>
        <end position="197"/>
    </location>
</feature>
<protein>
    <recommendedName>
        <fullName evidence="2">Dienelactone hydrolase domain-containing protein</fullName>
    </recommendedName>
</protein>
<keyword evidence="4" id="KW-1185">Reference proteome</keyword>
<keyword evidence="1" id="KW-1133">Transmembrane helix</keyword>
<name>A0A9P7JMU4_9AGAM</name>
<dbReference type="Gene3D" id="3.40.50.1820">
    <property type="entry name" value="alpha/beta hydrolase"/>
    <property type="match status" value="1"/>
</dbReference>
<evidence type="ECO:0000256" key="1">
    <source>
        <dbReference type="SAM" id="Phobius"/>
    </source>
</evidence>
<dbReference type="GO" id="GO:0016787">
    <property type="term" value="F:hydrolase activity"/>
    <property type="evidence" value="ECO:0007669"/>
    <property type="project" value="InterPro"/>
</dbReference>
<dbReference type="Proteomes" id="UP000823399">
    <property type="component" value="Unassembled WGS sequence"/>
</dbReference>